<dbReference type="InterPro" id="IPR051091">
    <property type="entry name" value="O-Glucosyltr/Glycosyltrsf_90"/>
</dbReference>
<proteinExistence type="inferred from homology"/>
<evidence type="ECO:0000259" key="3">
    <source>
        <dbReference type="Pfam" id="PF05686"/>
    </source>
</evidence>
<organism evidence="4 5">
    <name type="scientific">Colocasia esculenta</name>
    <name type="common">Wild taro</name>
    <name type="synonym">Arum esculentum</name>
    <dbReference type="NCBI Taxonomy" id="4460"/>
    <lineage>
        <taxon>Eukaryota</taxon>
        <taxon>Viridiplantae</taxon>
        <taxon>Streptophyta</taxon>
        <taxon>Embryophyta</taxon>
        <taxon>Tracheophyta</taxon>
        <taxon>Spermatophyta</taxon>
        <taxon>Magnoliopsida</taxon>
        <taxon>Liliopsida</taxon>
        <taxon>Araceae</taxon>
        <taxon>Aroideae</taxon>
        <taxon>Colocasieae</taxon>
        <taxon>Colocasia</taxon>
    </lineage>
</organism>
<dbReference type="AlphaFoldDB" id="A0A843UK45"/>
<comment type="similarity">
    <text evidence="1">Belongs to the glycosyltransferase 90 family.</text>
</comment>
<keyword evidence="5" id="KW-1185">Reference proteome</keyword>
<accession>A0A843UK45</accession>
<dbReference type="Pfam" id="PF05686">
    <property type="entry name" value="Glyco_transf_90"/>
    <property type="match status" value="1"/>
</dbReference>
<name>A0A843UK45_COLES</name>
<dbReference type="GO" id="GO:0016740">
    <property type="term" value="F:transferase activity"/>
    <property type="evidence" value="ECO:0007669"/>
    <property type="project" value="UniProtKB-KW"/>
</dbReference>
<evidence type="ECO:0000313" key="4">
    <source>
        <dbReference type="EMBL" id="MQL83878.1"/>
    </source>
</evidence>
<feature type="non-terminal residue" evidence="4">
    <location>
        <position position="1"/>
    </location>
</feature>
<comment type="caution">
    <text evidence="4">The sequence shown here is derived from an EMBL/GenBank/DDBJ whole genome shotgun (WGS) entry which is preliminary data.</text>
</comment>
<dbReference type="OrthoDB" id="202415at2759"/>
<feature type="domain" description="Glycosyl transferase CAP10" evidence="3">
    <location>
        <begin position="7"/>
        <end position="89"/>
    </location>
</feature>
<dbReference type="InterPro" id="IPR006598">
    <property type="entry name" value="CAP10"/>
</dbReference>
<reference evidence="4" key="1">
    <citation type="submission" date="2017-07" db="EMBL/GenBank/DDBJ databases">
        <title>Taro Niue Genome Assembly and Annotation.</title>
        <authorList>
            <person name="Atibalentja N."/>
            <person name="Keating K."/>
            <person name="Fields C.J."/>
        </authorList>
    </citation>
    <scope>NUCLEOTIDE SEQUENCE</scope>
    <source>
        <strain evidence="4">Niue_2</strain>
        <tissue evidence="4">Leaf</tissue>
    </source>
</reference>
<keyword evidence="2" id="KW-0808">Transferase</keyword>
<dbReference type="EMBL" id="NMUH01000723">
    <property type="protein sequence ID" value="MQL83878.1"/>
    <property type="molecule type" value="Genomic_DNA"/>
</dbReference>
<gene>
    <name evidence="4" type="ORF">Taro_016370</name>
</gene>
<sequence>VPDGHKSMEAEAIGKRGQAFLEDLSMERVYEYMYHLIVEYSKLQDFKPTLPPSAQAVCQESVLCFADPKQRQSLQKSAVFPSPSPPCTLLSSGFA</sequence>
<evidence type="ECO:0000313" key="5">
    <source>
        <dbReference type="Proteomes" id="UP000652761"/>
    </source>
</evidence>
<protein>
    <recommendedName>
        <fullName evidence="3">Glycosyl transferase CAP10 domain-containing protein</fullName>
    </recommendedName>
</protein>
<dbReference type="PANTHER" id="PTHR12203:SF35">
    <property type="entry name" value="PROTEIN O-GLUCOSYLTRANSFERASE 1"/>
    <property type="match status" value="1"/>
</dbReference>
<dbReference type="PANTHER" id="PTHR12203">
    <property type="entry name" value="KDEL LYS-ASP-GLU-LEU CONTAINING - RELATED"/>
    <property type="match status" value="1"/>
</dbReference>
<dbReference type="Proteomes" id="UP000652761">
    <property type="component" value="Unassembled WGS sequence"/>
</dbReference>
<evidence type="ECO:0000256" key="2">
    <source>
        <dbReference type="ARBA" id="ARBA00022679"/>
    </source>
</evidence>
<evidence type="ECO:0000256" key="1">
    <source>
        <dbReference type="ARBA" id="ARBA00010118"/>
    </source>
</evidence>